<accession>A0A841GN43</accession>
<dbReference type="RefSeq" id="WP_184619977.1">
    <property type="nucleotide sequence ID" value="NZ_JACHEX010000007.1"/>
</dbReference>
<evidence type="ECO:0000256" key="2">
    <source>
        <dbReference type="ARBA" id="ARBA00022573"/>
    </source>
</evidence>
<dbReference type="EC" id="1.3.1.106" evidence="4"/>
<dbReference type="Proteomes" id="UP000555828">
    <property type="component" value="Unassembled WGS sequence"/>
</dbReference>
<dbReference type="PROSITE" id="PS51014">
    <property type="entry name" value="COBK_CBIJ"/>
    <property type="match status" value="1"/>
</dbReference>
<proteinExistence type="predicted"/>
<evidence type="ECO:0000313" key="5">
    <source>
        <dbReference type="Proteomes" id="UP000555828"/>
    </source>
</evidence>
<comment type="caution">
    <text evidence="4">The sequence shown here is derived from an EMBL/GenBank/DDBJ whole genome shotgun (WGS) entry which is preliminary data.</text>
</comment>
<dbReference type="PANTHER" id="PTHR36925:SF1">
    <property type="entry name" value="COBALT-PRECORRIN-6A REDUCTASE"/>
    <property type="match status" value="1"/>
</dbReference>
<reference evidence="4 5" key="1">
    <citation type="submission" date="2020-08" db="EMBL/GenBank/DDBJ databases">
        <title>Genomic Encyclopedia of Type Strains, Phase IV (KMG-IV): sequencing the most valuable type-strain genomes for metagenomic binning, comparative biology and taxonomic classification.</title>
        <authorList>
            <person name="Goeker M."/>
        </authorList>
    </citation>
    <scope>NUCLEOTIDE SEQUENCE [LARGE SCALE GENOMIC DNA]</scope>
    <source>
        <strain evidence="4 5">DSM 13481</strain>
    </source>
</reference>
<dbReference type="InterPro" id="IPR003723">
    <property type="entry name" value="Precorrin-6x_reduct"/>
</dbReference>
<keyword evidence="5" id="KW-1185">Reference proteome</keyword>
<dbReference type="NCBIfam" id="TIGR00715">
    <property type="entry name" value="precor6x_red"/>
    <property type="match status" value="1"/>
</dbReference>
<organism evidence="4 5">
    <name type="scientific">Thermosipho japonicus</name>
    <dbReference type="NCBI Taxonomy" id="90323"/>
    <lineage>
        <taxon>Bacteria</taxon>
        <taxon>Thermotogati</taxon>
        <taxon>Thermotogota</taxon>
        <taxon>Thermotogae</taxon>
        <taxon>Thermotogales</taxon>
        <taxon>Fervidobacteriaceae</taxon>
        <taxon>Thermosipho</taxon>
    </lineage>
</organism>
<sequence>MILVLSGTSVGRKIADILSKEYKVLVSTKTEYGKKLIKENENLKAVYGELDRESLRSLILKNNIKVIVDATHPFATIISKMAFEVSKELNVNYIRYLEEEEKVSYENAVYVEDHNQAKEKCYDFDNIFLTIGIKNLAVYKDLIDSKNVFVRVLPTVESIKICEDLNIFPKNIIAMQGPFSKELNYILFKETKVQVVVTKESNLFEKVGAAKQLGIHLIIVKRPKEVSGKKVSSIDELLRVIKDVE</sequence>
<keyword evidence="3 4" id="KW-0560">Oxidoreductase</keyword>
<dbReference type="PANTHER" id="PTHR36925">
    <property type="entry name" value="COBALT-PRECORRIN-6A REDUCTASE"/>
    <property type="match status" value="1"/>
</dbReference>
<gene>
    <name evidence="4" type="ORF">HNP65_001876</name>
</gene>
<comment type="pathway">
    <text evidence="1">Cofactor biosynthesis; adenosylcobalamin biosynthesis.</text>
</comment>
<dbReference type="EMBL" id="JACHEX010000007">
    <property type="protein sequence ID" value="MBB6063405.1"/>
    <property type="molecule type" value="Genomic_DNA"/>
</dbReference>
<dbReference type="GO" id="GO:0016994">
    <property type="term" value="F:precorrin-6A reductase activity"/>
    <property type="evidence" value="ECO:0007669"/>
    <property type="project" value="UniProtKB-EC"/>
</dbReference>
<protein>
    <submittedName>
        <fullName evidence="4">Precorrin-6A/cobalt-precorrin-6A reductase</fullName>
        <ecNumber evidence="4">1.3.1.106</ecNumber>
        <ecNumber evidence="4">1.3.1.54</ecNumber>
    </submittedName>
</protein>
<dbReference type="GO" id="GO:0009236">
    <property type="term" value="P:cobalamin biosynthetic process"/>
    <property type="evidence" value="ECO:0007669"/>
    <property type="project" value="UniProtKB-UniPathway"/>
</dbReference>
<dbReference type="UniPathway" id="UPA00148"/>
<evidence type="ECO:0000256" key="1">
    <source>
        <dbReference type="ARBA" id="ARBA00004953"/>
    </source>
</evidence>
<evidence type="ECO:0000313" key="4">
    <source>
        <dbReference type="EMBL" id="MBB6063405.1"/>
    </source>
</evidence>
<name>A0A841GN43_9BACT</name>
<evidence type="ECO:0000256" key="3">
    <source>
        <dbReference type="ARBA" id="ARBA00023002"/>
    </source>
</evidence>
<dbReference type="EC" id="1.3.1.54" evidence="4"/>
<dbReference type="Pfam" id="PF02571">
    <property type="entry name" value="CbiJ"/>
    <property type="match status" value="1"/>
</dbReference>
<dbReference type="AlphaFoldDB" id="A0A841GN43"/>
<keyword evidence="2" id="KW-0169">Cobalamin biosynthesis</keyword>